<dbReference type="AlphaFoldDB" id="A0A2T1EBH9"/>
<dbReference type="InterPro" id="IPR003594">
    <property type="entry name" value="HATPase_dom"/>
</dbReference>
<dbReference type="SMART" id="SM00086">
    <property type="entry name" value="PAC"/>
    <property type="match status" value="2"/>
</dbReference>
<evidence type="ECO:0000256" key="1">
    <source>
        <dbReference type="ARBA" id="ARBA00000085"/>
    </source>
</evidence>
<protein>
    <recommendedName>
        <fullName evidence="2">histidine kinase</fullName>
        <ecNumber evidence="2">2.7.13.3</ecNumber>
    </recommendedName>
</protein>
<feature type="domain" description="PAC" evidence="8">
    <location>
        <begin position="104"/>
        <end position="158"/>
    </location>
</feature>
<evidence type="ECO:0000313" key="9">
    <source>
        <dbReference type="EMBL" id="PSB30045.1"/>
    </source>
</evidence>
<dbReference type="InterPro" id="IPR001610">
    <property type="entry name" value="PAC"/>
</dbReference>
<feature type="coiled-coil region" evidence="6">
    <location>
        <begin position="289"/>
        <end position="319"/>
    </location>
</feature>
<dbReference type="Pfam" id="PF08448">
    <property type="entry name" value="PAS_4"/>
    <property type="match status" value="2"/>
</dbReference>
<dbReference type="InterPro" id="IPR013656">
    <property type="entry name" value="PAS_4"/>
</dbReference>
<dbReference type="PRINTS" id="PR00344">
    <property type="entry name" value="BCTRLSENSOR"/>
</dbReference>
<dbReference type="PROSITE" id="PS50113">
    <property type="entry name" value="PAC"/>
    <property type="match status" value="2"/>
</dbReference>
<keyword evidence="3" id="KW-0597">Phosphoprotein</keyword>
<gene>
    <name evidence="9" type="ORF">C7B82_09745</name>
</gene>
<comment type="caution">
    <text evidence="9">The sequence shown here is derived from an EMBL/GenBank/DDBJ whole genome shotgun (WGS) entry which is preliminary data.</text>
</comment>
<dbReference type="PANTHER" id="PTHR43065">
    <property type="entry name" value="SENSOR HISTIDINE KINASE"/>
    <property type="match status" value="1"/>
</dbReference>
<evidence type="ECO:0000259" key="8">
    <source>
        <dbReference type="PROSITE" id="PS50113"/>
    </source>
</evidence>
<keyword evidence="4 9" id="KW-0418">Kinase</keyword>
<dbReference type="SMART" id="SM00387">
    <property type="entry name" value="HATPase_c"/>
    <property type="match status" value="1"/>
</dbReference>
<evidence type="ECO:0000256" key="5">
    <source>
        <dbReference type="ARBA" id="ARBA00023012"/>
    </source>
</evidence>
<keyword evidence="6" id="KW-0175">Coiled coil</keyword>
<feature type="domain" description="Histidine kinase" evidence="7">
    <location>
        <begin position="328"/>
        <end position="598"/>
    </location>
</feature>
<evidence type="ECO:0000256" key="2">
    <source>
        <dbReference type="ARBA" id="ARBA00012438"/>
    </source>
</evidence>
<dbReference type="InterPro" id="IPR036097">
    <property type="entry name" value="HisK_dim/P_sf"/>
</dbReference>
<dbReference type="EC" id="2.7.13.3" evidence="2"/>
<dbReference type="Gene3D" id="3.30.450.20">
    <property type="entry name" value="PAS domain"/>
    <property type="match status" value="2"/>
</dbReference>
<dbReference type="Gene3D" id="1.10.287.130">
    <property type="match status" value="1"/>
</dbReference>
<evidence type="ECO:0000256" key="4">
    <source>
        <dbReference type="ARBA" id="ARBA00022777"/>
    </source>
</evidence>
<name>A0A2T1EBH9_9CYAN</name>
<dbReference type="EMBL" id="PVWK01000056">
    <property type="protein sequence ID" value="PSB30045.1"/>
    <property type="molecule type" value="Genomic_DNA"/>
</dbReference>
<dbReference type="InterPro" id="IPR003661">
    <property type="entry name" value="HisK_dim/P_dom"/>
</dbReference>
<dbReference type="CDD" id="cd00082">
    <property type="entry name" value="HisKA"/>
    <property type="match status" value="1"/>
</dbReference>
<reference evidence="9 10" key="2">
    <citation type="submission" date="2018-03" db="EMBL/GenBank/DDBJ databases">
        <title>The ancient ancestry and fast evolution of plastids.</title>
        <authorList>
            <person name="Moore K.R."/>
            <person name="Magnabosco C."/>
            <person name="Momper L."/>
            <person name="Gold D.A."/>
            <person name="Bosak T."/>
            <person name="Fournier G.P."/>
        </authorList>
    </citation>
    <scope>NUCLEOTIDE SEQUENCE [LARGE SCALE GENOMIC DNA]</scope>
    <source>
        <strain evidence="9 10">ULC18</strain>
    </source>
</reference>
<dbReference type="InterPro" id="IPR000700">
    <property type="entry name" value="PAS-assoc_C"/>
</dbReference>
<accession>A0A2T1EBH9</accession>
<dbReference type="InterPro" id="IPR005467">
    <property type="entry name" value="His_kinase_dom"/>
</dbReference>
<dbReference type="SUPFAM" id="SSF55874">
    <property type="entry name" value="ATPase domain of HSP90 chaperone/DNA topoisomerase II/histidine kinase"/>
    <property type="match status" value="1"/>
</dbReference>
<comment type="catalytic activity">
    <reaction evidence="1">
        <text>ATP + protein L-histidine = ADP + protein N-phospho-L-histidine.</text>
        <dbReference type="EC" id="2.7.13.3"/>
    </reaction>
</comment>
<proteinExistence type="predicted"/>
<evidence type="ECO:0000256" key="3">
    <source>
        <dbReference type="ARBA" id="ARBA00022553"/>
    </source>
</evidence>
<dbReference type="SUPFAM" id="SSF55785">
    <property type="entry name" value="PYP-like sensor domain (PAS domain)"/>
    <property type="match status" value="2"/>
</dbReference>
<feature type="domain" description="PAC" evidence="8">
    <location>
        <begin position="228"/>
        <end position="287"/>
    </location>
</feature>
<keyword evidence="4 9" id="KW-0808">Transferase</keyword>
<dbReference type="NCBIfam" id="TIGR00229">
    <property type="entry name" value="sensory_box"/>
    <property type="match status" value="2"/>
</dbReference>
<keyword evidence="10" id="KW-1185">Reference proteome</keyword>
<dbReference type="SMART" id="SM00388">
    <property type="entry name" value="HisKA"/>
    <property type="match status" value="1"/>
</dbReference>
<dbReference type="InterPro" id="IPR036890">
    <property type="entry name" value="HATPase_C_sf"/>
</dbReference>
<reference evidence="10" key="1">
    <citation type="submission" date="2018-02" db="EMBL/GenBank/DDBJ databases">
        <authorList>
            <person name="Moore K."/>
            <person name="Momper L."/>
        </authorList>
    </citation>
    <scope>NUCLEOTIDE SEQUENCE [LARGE SCALE GENOMIC DNA]</scope>
    <source>
        <strain evidence="10">ULC18</strain>
    </source>
</reference>
<dbReference type="OrthoDB" id="9773246at2"/>
<dbReference type="PANTHER" id="PTHR43065:SF50">
    <property type="entry name" value="HISTIDINE KINASE"/>
    <property type="match status" value="1"/>
</dbReference>
<dbReference type="SUPFAM" id="SSF47384">
    <property type="entry name" value="Homodimeric domain of signal transducing histidine kinase"/>
    <property type="match status" value="1"/>
</dbReference>
<dbReference type="Proteomes" id="UP000239576">
    <property type="component" value="Unassembled WGS sequence"/>
</dbReference>
<dbReference type="Gene3D" id="3.30.565.10">
    <property type="entry name" value="Histidine kinase-like ATPase, C-terminal domain"/>
    <property type="match status" value="1"/>
</dbReference>
<organism evidence="9 10">
    <name type="scientific">Stenomitos frigidus ULC18</name>
    <dbReference type="NCBI Taxonomy" id="2107698"/>
    <lineage>
        <taxon>Bacteria</taxon>
        <taxon>Bacillati</taxon>
        <taxon>Cyanobacteriota</taxon>
        <taxon>Cyanophyceae</taxon>
        <taxon>Leptolyngbyales</taxon>
        <taxon>Leptolyngbyaceae</taxon>
        <taxon>Stenomitos</taxon>
    </lineage>
</organism>
<evidence type="ECO:0000313" key="10">
    <source>
        <dbReference type="Proteomes" id="UP000239576"/>
    </source>
</evidence>
<evidence type="ECO:0000256" key="6">
    <source>
        <dbReference type="SAM" id="Coils"/>
    </source>
</evidence>
<evidence type="ECO:0000259" key="7">
    <source>
        <dbReference type="PROSITE" id="PS50109"/>
    </source>
</evidence>
<dbReference type="RefSeq" id="WP_106256110.1">
    <property type="nucleotide sequence ID" value="NZ_CAWNSW010000006.1"/>
</dbReference>
<keyword evidence="5" id="KW-0902">Two-component regulatory system</keyword>
<dbReference type="InterPro" id="IPR000014">
    <property type="entry name" value="PAS"/>
</dbReference>
<dbReference type="InterPro" id="IPR035965">
    <property type="entry name" value="PAS-like_dom_sf"/>
</dbReference>
<dbReference type="InterPro" id="IPR004358">
    <property type="entry name" value="Sig_transdc_His_kin-like_C"/>
</dbReference>
<dbReference type="Pfam" id="PF02518">
    <property type="entry name" value="HATPase_c"/>
    <property type="match status" value="1"/>
</dbReference>
<dbReference type="GO" id="GO:0000155">
    <property type="term" value="F:phosphorelay sensor kinase activity"/>
    <property type="evidence" value="ECO:0007669"/>
    <property type="project" value="InterPro"/>
</dbReference>
<dbReference type="PROSITE" id="PS50109">
    <property type="entry name" value="HIS_KIN"/>
    <property type="match status" value="1"/>
</dbReference>
<sequence length="601" mass="67319">MSPSPAASLSSIQIAAADQSTRVTAVPQKREALLELVLDHMPHCVFWKDVNSVYLGCNRPWAELVGIADPATIVGKTDHDLPWAEGEADSYGARDRQLMLAGEPDLHSLTSRLKANGEQLWFDASRVPLLDTNGQVLGILCTFENITERQQAAEKLNTSAELLQLVLDNIPQAIFWKDRNSVYMGCNKNWAQAAGINHFQDVVGKTDFELFWTREEAALYCEQDRQVMETDTPVLHLIEHRLQADEKQAWIDVNKIPIRDVEGNVIGILGTIEDITDRKQAEVSLLASEQQLRQRTQQLEQTLHDLQQTQAQLVQTEKMSSLGQLVAGVAHEINNPVNFIYGNLTHANTYTKDLRKLVQLYQQHHPNPAPEVQAEAEAIDLDFLMEDLPKLMASMKVGAERIQQIVRSLRNFSRTDEAAMKAVNIHEGIESTLLILHSRLKDSHDHPDIQIVKDYGELPHIECYAGPLNQVLMNVLANAIDALDEAVVSGRWPMVDGMKPDSGNEKTDNARPTITIQTEQLHDDRIAIRIRDNGPGMPEAVRTRLFDPFFTTKPVGHGTGLGLSISYQIVTEKHKGTLQCFSELGQGSEFRIEIPMRQSEV</sequence>